<protein>
    <submittedName>
        <fullName evidence="4">D-TA family PLP-dependent enzyme</fullName>
    </submittedName>
</protein>
<dbReference type="Pfam" id="PF01168">
    <property type="entry name" value="Ala_racemase_N"/>
    <property type="match status" value="1"/>
</dbReference>
<sequence>MTNSAWYTIENIDILDTPALAVYPERVRENIRIVKTFVPDVTRLRPHMKTNKSAEVARMLIAEGIKKFKCATIAEAEMLAEAGAADILLAYQPIGPKAVRLAELVKRFPQVIFGCLTDNIGTAQHIGTIFRAASLTLNVFIDLNVGMNRTGIVPAEALALYKQLLTIPGIVAKGLHAYDGHLRDVDFELRTRKCNEAFAAVEKLREDIRTQTGNTVTVVAGGTPTFPIHAKRQHVECSPGTFIYWDSGYKNILLEQPFLFAALVVSRVISLPTADTICVDLGHKAIASENPIQNRVTFLNAPDLEPVGHSEEHMIFRTNKPNMFHVGDVLYGVPYHVCPTVALHDRAAVITNGEVTEYWNTVARNRVITV</sequence>
<evidence type="ECO:0000313" key="4">
    <source>
        <dbReference type="EMBL" id="MFD1001255.1"/>
    </source>
</evidence>
<comment type="similarity">
    <text evidence="1">Belongs to the DSD1 family.</text>
</comment>
<dbReference type="EMBL" id="JBHTKA010000007">
    <property type="protein sequence ID" value="MFD1001255.1"/>
    <property type="molecule type" value="Genomic_DNA"/>
</dbReference>
<organism evidence="4 5">
    <name type="scientific">Ohtaekwangia kribbensis</name>
    <dbReference type="NCBI Taxonomy" id="688913"/>
    <lineage>
        <taxon>Bacteria</taxon>
        <taxon>Pseudomonadati</taxon>
        <taxon>Bacteroidota</taxon>
        <taxon>Cytophagia</taxon>
        <taxon>Cytophagales</taxon>
        <taxon>Fulvivirgaceae</taxon>
        <taxon>Ohtaekwangia</taxon>
    </lineage>
</organism>
<dbReference type="PANTHER" id="PTHR28004">
    <property type="entry name" value="ZGC:162816-RELATED"/>
    <property type="match status" value="1"/>
</dbReference>
<dbReference type="RefSeq" id="WP_377580751.1">
    <property type="nucleotide sequence ID" value="NZ_JBHTKA010000007.1"/>
</dbReference>
<dbReference type="InterPro" id="IPR026956">
    <property type="entry name" value="D-ser_dehydrat-like_dom"/>
</dbReference>
<dbReference type="Proteomes" id="UP001597112">
    <property type="component" value="Unassembled WGS sequence"/>
</dbReference>
<dbReference type="InterPro" id="IPR042208">
    <property type="entry name" value="D-ser_dehydrat-like_sf"/>
</dbReference>
<dbReference type="InterPro" id="IPR001608">
    <property type="entry name" value="Ala_racemase_N"/>
</dbReference>
<evidence type="ECO:0000256" key="2">
    <source>
        <dbReference type="ARBA" id="ARBA00023239"/>
    </source>
</evidence>
<accession>A0ABW3K5E4</accession>
<dbReference type="CDD" id="cd06821">
    <property type="entry name" value="PLPDE_III_D-TA"/>
    <property type="match status" value="1"/>
</dbReference>
<gene>
    <name evidence="4" type="ORF">ACFQ21_18140</name>
</gene>
<dbReference type="InterPro" id="IPR051466">
    <property type="entry name" value="D-amino_acid_metab_enzyme"/>
</dbReference>
<dbReference type="Pfam" id="PF14031">
    <property type="entry name" value="D-ser_dehydrat"/>
    <property type="match status" value="1"/>
</dbReference>
<proteinExistence type="inferred from homology"/>
<evidence type="ECO:0000256" key="1">
    <source>
        <dbReference type="ARBA" id="ARBA00005323"/>
    </source>
</evidence>
<evidence type="ECO:0000259" key="3">
    <source>
        <dbReference type="SMART" id="SM01119"/>
    </source>
</evidence>
<dbReference type="PANTHER" id="PTHR28004:SF2">
    <property type="entry name" value="D-SERINE DEHYDRATASE"/>
    <property type="match status" value="1"/>
</dbReference>
<feature type="domain" description="D-serine dehydratase-like" evidence="3">
    <location>
        <begin position="261"/>
        <end position="351"/>
    </location>
</feature>
<dbReference type="InterPro" id="IPR029066">
    <property type="entry name" value="PLP-binding_barrel"/>
</dbReference>
<reference evidence="5" key="1">
    <citation type="journal article" date="2019" name="Int. J. Syst. Evol. Microbiol.">
        <title>The Global Catalogue of Microorganisms (GCM) 10K type strain sequencing project: providing services to taxonomists for standard genome sequencing and annotation.</title>
        <authorList>
            <consortium name="The Broad Institute Genomics Platform"/>
            <consortium name="The Broad Institute Genome Sequencing Center for Infectious Disease"/>
            <person name="Wu L."/>
            <person name="Ma J."/>
        </authorList>
    </citation>
    <scope>NUCLEOTIDE SEQUENCE [LARGE SCALE GENOMIC DNA]</scope>
    <source>
        <strain evidence="5">CCUG 58938</strain>
    </source>
</reference>
<evidence type="ECO:0000313" key="5">
    <source>
        <dbReference type="Proteomes" id="UP001597112"/>
    </source>
</evidence>
<dbReference type="SUPFAM" id="SSF51419">
    <property type="entry name" value="PLP-binding barrel"/>
    <property type="match status" value="1"/>
</dbReference>
<keyword evidence="5" id="KW-1185">Reference proteome</keyword>
<comment type="caution">
    <text evidence="4">The sequence shown here is derived from an EMBL/GenBank/DDBJ whole genome shotgun (WGS) entry which is preliminary data.</text>
</comment>
<name>A0ABW3K5E4_9BACT</name>
<dbReference type="Gene3D" id="2.40.37.20">
    <property type="entry name" value="D-serine dehydratase-like domain"/>
    <property type="match status" value="1"/>
</dbReference>
<dbReference type="SMART" id="SM01119">
    <property type="entry name" value="D-ser_dehydrat"/>
    <property type="match status" value="1"/>
</dbReference>
<dbReference type="Gene3D" id="3.20.20.10">
    <property type="entry name" value="Alanine racemase"/>
    <property type="match status" value="1"/>
</dbReference>
<keyword evidence="2" id="KW-0456">Lyase</keyword>